<dbReference type="Gene3D" id="1.20.120.450">
    <property type="entry name" value="dinb family like domain"/>
    <property type="match status" value="1"/>
</dbReference>
<dbReference type="EMBL" id="RZTZ01000039">
    <property type="protein sequence ID" value="RVT56208.1"/>
    <property type="molecule type" value="Genomic_DNA"/>
</dbReference>
<dbReference type="InterPro" id="IPR024775">
    <property type="entry name" value="DinB-like"/>
</dbReference>
<reference evidence="2 3" key="1">
    <citation type="submission" date="2019-01" db="EMBL/GenBank/DDBJ databases">
        <title>Bacillus sp. M5HDSG1-1, whole genome shotgun sequence.</title>
        <authorList>
            <person name="Tuo L."/>
        </authorList>
    </citation>
    <scope>NUCLEOTIDE SEQUENCE [LARGE SCALE GENOMIC DNA]</scope>
    <source>
        <strain evidence="2 3">M5HDSG1-1</strain>
    </source>
</reference>
<keyword evidence="3" id="KW-1185">Reference proteome</keyword>
<dbReference type="GeneID" id="87620632"/>
<feature type="domain" description="DinB-like" evidence="1">
    <location>
        <begin position="17"/>
        <end position="138"/>
    </location>
</feature>
<proteinExistence type="predicted"/>
<evidence type="ECO:0000259" key="1">
    <source>
        <dbReference type="Pfam" id="PF12867"/>
    </source>
</evidence>
<name>A0A3S2UT73_9BACI</name>
<dbReference type="Pfam" id="PF12867">
    <property type="entry name" value="DinB_2"/>
    <property type="match status" value="1"/>
</dbReference>
<sequence length="156" mass="18238">MNTYCKSAFNQINIAIKKIYEIINQLDEQDLQKRPSLEKHSIGELLEHIAIICRADLHIANGATQDEMKNFYLSVSYKNLTDIKNGLISNFKALEQAYFSYSEEELQEEITSYWGVTYTRYEWLLEILAHVYHHRGQLHAMLVHCYGKDPGISMFE</sequence>
<dbReference type="SUPFAM" id="SSF109854">
    <property type="entry name" value="DinB/YfiT-like putative metalloenzymes"/>
    <property type="match status" value="1"/>
</dbReference>
<dbReference type="InterPro" id="IPR034660">
    <property type="entry name" value="DinB/YfiT-like"/>
</dbReference>
<accession>A0A3S2UT73</accession>
<gene>
    <name evidence="2" type="ORF">EM808_28150</name>
</gene>
<organism evidence="2 3">
    <name type="scientific">Niallia taxi</name>
    <dbReference type="NCBI Taxonomy" id="2499688"/>
    <lineage>
        <taxon>Bacteria</taxon>
        <taxon>Bacillati</taxon>
        <taxon>Bacillota</taxon>
        <taxon>Bacilli</taxon>
        <taxon>Bacillales</taxon>
        <taxon>Bacillaceae</taxon>
        <taxon>Niallia</taxon>
    </lineage>
</organism>
<dbReference type="RefSeq" id="WP_127743090.1">
    <property type="nucleotide sequence ID" value="NZ_CP196004.1"/>
</dbReference>
<evidence type="ECO:0000313" key="3">
    <source>
        <dbReference type="Proteomes" id="UP000288024"/>
    </source>
</evidence>
<evidence type="ECO:0000313" key="2">
    <source>
        <dbReference type="EMBL" id="RVT56208.1"/>
    </source>
</evidence>
<protein>
    <submittedName>
        <fullName evidence="2">DinB family protein</fullName>
    </submittedName>
</protein>
<dbReference type="Proteomes" id="UP000288024">
    <property type="component" value="Unassembled WGS sequence"/>
</dbReference>
<dbReference type="AlphaFoldDB" id="A0A3S2UT73"/>
<comment type="caution">
    <text evidence="2">The sequence shown here is derived from an EMBL/GenBank/DDBJ whole genome shotgun (WGS) entry which is preliminary data.</text>
</comment>